<dbReference type="Proteomes" id="UP000677228">
    <property type="component" value="Unassembled WGS sequence"/>
</dbReference>
<evidence type="ECO:0000313" key="2">
    <source>
        <dbReference type="EMBL" id="CAF0825250.1"/>
    </source>
</evidence>
<dbReference type="EMBL" id="CAJNOK010001691">
    <property type="protein sequence ID" value="CAF0825250.1"/>
    <property type="molecule type" value="Genomic_DNA"/>
</dbReference>
<dbReference type="InterPro" id="IPR018289">
    <property type="entry name" value="MULE_transposase_dom"/>
</dbReference>
<evidence type="ECO:0000313" key="5">
    <source>
        <dbReference type="EMBL" id="CAF4286835.1"/>
    </source>
</evidence>
<dbReference type="Pfam" id="PF10551">
    <property type="entry name" value="MULE"/>
    <property type="match status" value="1"/>
</dbReference>
<dbReference type="OrthoDB" id="6612379at2759"/>
<dbReference type="EMBL" id="CAJNOQ010017062">
    <property type="protein sequence ID" value="CAF1392389.1"/>
    <property type="molecule type" value="Genomic_DNA"/>
</dbReference>
<protein>
    <recommendedName>
        <fullName evidence="1">MULE transposase domain-containing protein</fullName>
    </recommendedName>
</protein>
<evidence type="ECO:0000313" key="3">
    <source>
        <dbReference type="EMBL" id="CAF1392389.1"/>
    </source>
</evidence>
<evidence type="ECO:0000259" key="1">
    <source>
        <dbReference type="Pfam" id="PF10551"/>
    </source>
</evidence>
<evidence type="ECO:0000313" key="6">
    <source>
        <dbReference type="Proteomes" id="UP000663829"/>
    </source>
</evidence>
<accession>A0A815KFZ4</accession>
<dbReference type="Proteomes" id="UP000682733">
    <property type="component" value="Unassembled WGS sequence"/>
</dbReference>
<dbReference type="Proteomes" id="UP000681722">
    <property type="component" value="Unassembled WGS sequence"/>
</dbReference>
<dbReference type="EMBL" id="CAJOBC010082469">
    <property type="protein sequence ID" value="CAF4286835.1"/>
    <property type="molecule type" value="Genomic_DNA"/>
</dbReference>
<dbReference type="Proteomes" id="UP000663829">
    <property type="component" value="Unassembled WGS sequence"/>
</dbReference>
<organism evidence="3 6">
    <name type="scientific">Didymodactylos carnosus</name>
    <dbReference type="NCBI Taxonomy" id="1234261"/>
    <lineage>
        <taxon>Eukaryota</taxon>
        <taxon>Metazoa</taxon>
        <taxon>Spiralia</taxon>
        <taxon>Gnathifera</taxon>
        <taxon>Rotifera</taxon>
        <taxon>Eurotatoria</taxon>
        <taxon>Bdelloidea</taxon>
        <taxon>Philodinida</taxon>
        <taxon>Philodinidae</taxon>
        <taxon>Didymodactylos</taxon>
    </lineage>
</organism>
<keyword evidence="6" id="KW-1185">Reference proteome</keyword>
<dbReference type="EMBL" id="CAJOBA010001692">
    <property type="protein sequence ID" value="CAF3609761.1"/>
    <property type="molecule type" value="Genomic_DNA"/>
</dbReference>
<gene>
    <name evidence="3" type="ORF">GPM918_LOCUS32860</name>
    <name evidence="2" type="ORF">OVA965_LOCUS5861</name>
    <name evidence="5" type="ORF">SRO942_LOCUS33533</name>
    <name evidence="4" type="ORF">TMI583_LOCUS5860</name>
</gene>
<comment type="caution">
    <text evidence="3">The sequence shown here is derived from an EMBL/GenBank/DDBJ whole genome shotgun (WGS) entry which is preliminary data.</text>
</comment>
<evidence type="ECO:0000313" key="4">
    <source>
        <dbReference type="EMBL" id="CAF3609761.1"/>
    </source>
</evidence>
<sequence>MVYALLSEKTKKNYNDMFQALIDLRPNLDPVNVKLDFEQAAIGSIRTKFPHANISGCFFHLCQSVYRAVGRFGLKTDYSDDPLLAQQIRALPALALLHADEVIDTFEELKQQFPVNGKPVLAYFEETYIGEKNRASRLRKNPLFDVKLWNVHESTVQGAHRTNKVIEGWNNRFASLVDCAHPNIWKFLRLLKKEQSMVEAELIQAETGVRRPKRLVTERQQKRIMNILDEQSTTNLDKVLALANNISLKSA</sequence>
<feature type="domain" description="MULE transposase" evidence="1">
    <location>
        <begin position="1"/>
        <end position="63"/>
    </location>
</feature>
<dbReference type="PANTHER" id="PTHR47160">
    <property type="entry name" value="PUTATIVE-RELATED"/>
    <property type="match status" value="1"/>
</dbReference>
<dbReference type="AlphaFoldDB" id="A0A815KFZ4"/>
<name>A0A815KFZ4_9BILA</name>
<reference evidence="3" key="1">
    <citation type="submission" date="2021-02" db="EMBL/GenBank/DDBJ databases">
        <authorList>
            <person name="Nowell W R."/>
        </authorList>
    </citation>
    <scope>NUCLEOTIDE SEQUENCE</scope>
</reference>
<proteinExistence type="predicted"/>
<dbReference type="PANTHER" id="PTHR47160:SF5">
    <property type="entry name" value="MULE TRANSPOSASE DOMAIN-CONTAINING PROTEIN"/>
    <property type="match status" value="1"/>
</dbReference>